<dbReference type="FunFam" id="2.60.40.10:FF:000813">
    <property type="entry name" value="Vesicle-associated protein 1-1"/>
    <property type="match status" value="1"/>
</dbReference>
<accession>A0AAN9EI35</accession>
<dbReference type="GO" id="GO:0015031">
    <property type="term" value="P:protein transport"/>
    <property type="evidence" value="ECO:0007669"/>
    <property type="project" value="UniProtKB-KW"/>
</dbReference>
<dbReference type="Gene3D" id="3.40.525.10">
    <property type="entry name" value="CRAL-TRIO lipid binding domain"/>
    <property type="match status" value="1"/>
</dbReference>
<evidence type="ECO:0008006" key="14">
    <source>
        <dbReference type="Google" id="ProtNLM"/>
    </source>
</evidence>
<dbReference type="PANTHER" id="PTHR45657:SF50">
    <property type="entry name" value="PHOSPHATIDYLINOSITOL_PHOSPHATIDYLCHOLINE TRANSFER PROTEIN SFH11"/>
    <property type="match status" value="1"/>
</dbReference>
<dbReference type="PANTHER" id="PTHR45657">
    <property type="entry name" value="CRAL-TRIO DOMAIN-CONTAINING PROTEIN YKL091C-RELATED"/>
    <property type="match status" value="1"/>
</dbReference>
<dbReference type="Gene3D" id="1.10.8.20">
    <property type="entry name" value="N-terminal domain of phosphatidylinositol transfer protein sec14p"/>
    <property type="match status" value="1"/>
</dbReference>
<evidence type="ECO:0000256" key="4">
    <source>
        <dbReference type="ARBA" id="ARBA00022927"/>
    </source>
</evidence>
<keyword evidence="9" id="KW-0812">Transmembrane</keyword>
<dbReference type="Proteomes" id="UP001372338">
    <property type="component" value="Unassembled WGS sequence"/>
</dbReference>
<gene>
    <name evidence="12" type="ORF">RIF29_36793</name>
</gene>
<feature type="compositionally biased region" description="Low complexity" evidence="8">
    <location>
        <begin position="647"/>
        <end position="657"/>
    </location>
</feature>
<dbReference type="SUPFAM" id="SSF46938">
    <property type="entry name" value="CRAL/TRIO N-terminal domain"/>
    <property type="match status" value="1"/>
</dbReference>
<dbReference type="InterPro" id="IPR000535">
    <property type="entry name" value="MSP_dom"/>
</dbReference>
<dbReference type="InterPro" id="IPR036273">
    <property type="entry name" value="CRAL/TRIO_N_dom_sf"/>
</dbReference>
<keyword evidence="5" id="KW-0333">Golgi apparatus</keyword>
<evidence type="ECO:0000256" key="9">
    <source>
        <dbReference type="SAM" id="Phobius"/>
    </source>
</evidence>
<dbReference type="CDD" id="cd00170">
    <property type="entry name" value="SEC14"/>
    <property type="match status" value="1"/>
</dbReference>
<comment type="caution">
    <text evidence="12">The sequence shown here is derived from an EMBL/GenBank/DDBJ whole genome shotgun (WGS) entry which is preliminary data.</text>
</comment>
<dbReference type="EMBL" id="JAYWIO010000007">
    <property type="protein sequence ID" value="KAK7252676.1"/>
    <property type="molecule type" value="Genomic_DNA"/>
</dbReference>
<feature type="transmembrane region" description="Helical" evidence="9">
    <location>
        <begin position="723"/>
        <end position="744"/>
    </location>
</feature>
<dbReference type="Gene3D" id="2.60.40.10">
    <property type="entry name" value="Immunoglobulins"/>
    <property type="match status" value="1"/>
</dbReference>
<protein>
    <recommendedName>
        <fullName evidence="14">CRAL-TRIO domain-containing protein</fullName>
    </recommendedName>
</protein>
<feature type="domain" description="MSP" evidence="11">
    <location>
        <begin position="512"/>
        <end position="632"/>
    </location>
</feature>
<feature type="domain" description="CRAL-TRIO" evidence="10">
    <location>
        <begin position="183"/>
        <end position="357"/>
    </location>
</feature>
<dbReference type="InterPro" id="IPR001251">
    <property type="entry name" value="CRAL-TRIO_dom"/>
</dbReference>
<dbReference type="GO" id="GO:0000139">
    <property type="term" value="C:Golgi membrane"/>
    <property type="evidence" value="ECO:0007669"/>
    <property type="project" value="UniProtKB-SubCell"/>
</dbReference>
<feature type="coiled-coil region" evidence="7">
    <location>
        <begin position="676"/>
        <end position="717"/>
    </location>
</feature>
<reference evidence="12 13" key="1">
    <citation type="submission" date="2024-01" db="EMBL/GenBank/DDBJ databases">
        <title>The genomes of 5 underutilized Papilionoideae crops provide insights into root nodulation and disease resistanc.</title>
        <authorList>
            <person name="Yuan L."/>
        </authorList>
    </citation>
    <scope>NUCLEOTIDE SEQUENCE [LARGE SCALE GENOMIC DNA]</scope>
    <source>
        <strain evidence="12">ZHUSHIDOU_FW_LH</strain>
        <tissue evidence="12">Leaf</tissue>
    </source>
</reference>
<evidence type="ECO:0000259" key="11">
    <source>
        <dbReference type="PROSITE" id="PS50202"/>
    </source>
</evidence>
<evidence type="ECO:0000256" key="2">
    <source>
        <dbReference type="ARBA" id="ARBA00004395"/>
    </source>
</evidence>
<keyword evidence="9" id="KW-0472">Membrane</keyword>
<dbReference type="InterPro" id="IPR036865">
    <property type="entry name" value="CRAL-TRIO_dom_sf"/>
</dbReference>
<keyword evidence="13" id="KW-1185">Reference proteome</keyword>
<keyword evidence="4" id="KW-0813">Transport</keyword>
<dbReference type="PRINTS" id="PR00180">
    <property type="entry name" value="CRETINALDHBP"/>
</dbReference>
<evidence type="ECO:0000256" key="5">
    <source>
        <dbReference type="ARBA" id="ARBA00023034"/>
    </source>
</evidence>
<dbReference type="AlphaFoldDB" id="A0AAN9EI35"/>
<evidence type="ECO:0000256" key="6">
    <source>
        <dbReference type="ARBA" id="ARBA00038020"/>
    </source>
</evidence>
<comment type="similarity">
    <text evidence="3">Belongs to the VAMP-associated protein (VAP) (TC 9.B.17) family.</text>
</comment>
<dbReference type="InterPro" id="IPR008962">
    <property type="entry name" value="PapD-like_sf"/>
</dbReference>
<keyword evidence="4" id="KW-0653">Protein transport</keyword>
<dbReference type="SUPFAM" id="SSF52087">
    <property type="entry name" value="CRAL/TRIO domain"/>
    <property type="match status" value="1"/>
</dbReference>
<keyword evidence="7" id="KW-0175">Coiled coil</keyword>
<comment type="subcellular location">
    <subcellularLocation>
        <location evidence="1">Cell membrane</location>
        <topology evidence="1">Peripheral membrane protein</topology>
    </subcellularLocation>
    <subcellularLocation>
        <location evidence="2">Golgi apparatus membrane</location>
        <topology evidence="2">Peripheral membrane protein</topology>
    </subcellularLocation>
</comment>
<evidence type="ECO:0000256" key="1">
    <source>
        <dbReference type="ARBA" id="ARBA00004202"/>
    </source>
</evidence>
<evidence type="ECO:0000256" key="3">
    <source>
        <dbReference type="ARBA" id="ARBA00008932"/>
    </source>
</evidence>
<proteinExistence type="inferred from homology"/>
<dbReference type="PROSITE" id="PS50191">
    <property type="entry name" value="CRAL_TRIO"/>
    <property type="match status" value="1"/>
</dbReference>
<dbReference type="InterPro" id="IPR051026">
    <property type="entry name" value="PI/PC_transfer"/>
</dbReference>
<evidence type="ECO:0000313" key="13">
    <source>
        <dbReference type="Proteomes" id="UP001372338"/>
    </source>
</evidence>
<dbReference type="GO" id="GO:0005783">
    <property type="term" value="C:endoplasmic reticulum"/>
    <property type="evidence" value="ECO:0007669"/>
    <property type="project" value="UniProtKB-ARBA"/>
</dbReference>
<organism evidence="12 13">
    <name type="scientific">Crotalaria pallida</name>
    <name type="common">Smooth rattlebox</name>
    <name type="synonym">Crotalaria striata</name>
    <dbReference type="NCBI Taxonomy" id="3830"/>
    <lineage>
        <taxon>Eukaryota</taxon>
        <taxon>Viridiplantae</taxon>
        <taxon>Streptophyta</taxon>
        <taxon>Embryophyta</taxon>
        <taxon>Tracheophyta</taxon>
        <taxon>Spermatophyta</taxon>
        <taxon>Magnoliopsida</taxon>
        <taxon>eudicotyledons</taxon>
        <taxon>Gunneridae</taxon>
        <taxon>Pentapetalae</taxon>
        <taxon>rosids</taxon>
        <taxon>fabids</taxon>
        <taxon>Fabales</taxon>
        <taxon>Fabaceae</taxon>
        <taxon>Papilionoideae</taxon>
        <taxon>50 kb inversion clade</taxon>
        <taxon>genistoids sensu lato</taxon>
        <taxon>core genistoids</taxon>
        <taxon>Crotalarieae</taxon>
        <taxon>Crotalaria</taxon>
    </lineage>
</organism>
<feature type="region of interest" description="Disordered" evidence="8">
    <location>
        <begin position="55"/>
        <end position="81"/>
    </location>
</feature>
<name>A0AAN9EI35_CROPI</name>
<dbReference type="SMART" id="SM01100">
    <property type="entry name" value="CRAL_TRIO_N"/>
    <property type="match status" value="1"/>
</dbReference>
<dbReference type="SMART" id="SM00516">
    <property type="entry name" value="SEC14"/>
    <property type="match status" value="1"/>
</dbReference>
<dbReference type="SUPFAM" id="SSF49354">
    <property type="entry name" value="PapD-like"/>
    <property type="match status" value="1"/>
</dbReference>
<dbReference type="GO" id="GO:0005886">
    <property type="term" value="C:plasma membrane"/>
    <property type="evidence" value="ECO:0007669"/>
    <property type="project" value="UniProtKB-SubCell"/>
</dbReference>
<keyword evidence="9" id="KW-1133">Transmembrane helix</keyword>
<dbReference type="InterPro" id="IPR013783">
    <property type="entry name" value="Ig-like_fold"/>
</dbReference>
<sequence length="747" mass="83695">MRNLFSRFLGIQAIPIRSFSNMHACVFISTFQMNNPKGKGKDKYKDIVIAGGESGGGSRTKSIHPPIETHWSLPNSEGKKASSSSIKSLLSYPLLKLRRTKSMQVILEGARDSKDKQIVEDFRKMLFVEGLLPPQHNDYHTLLRFLRMRDFDMSAAKDMFLNYLKWREESRIDMLPKEFKFTEFTEVKKIYPHGFHGVDRDGRPVYIERIGMVDLNKLMQVTTIERFIKYHVSEQEKTLKVRYPACSLAAKRHIASTTSILDVNGVGMSNFSKPARYLFTEIQKIDSSYYPETLNQLFIINAGSGFRMLWKAVKTFLDVRTVAKIQVLGSNYLNVLLEAIDPSDLPTFLGGNCTCSNYGGCLMSDRGPWKNPELLEMIQAISLREENDGKSENGDVVSEDTMTPKKVDDIQNKNEFSLCQALEEATCTSALQKINGLEAALGDTKNIIKTLEDALQDTKMNPLSLSSLFLSSSPHFLPIFFNFLSFHFISPSRSFPPSISLPSVFVMTSAELLSIQPLELKFVFELKKQISSSLQLSNNTDNYVAFKVKTTNPKKYCVRPNTGIVLPRSTCDVIVTMQAQKEAPPDLVCKDKFLLQSVKTHDGATTKDISAEMFNKELGHVVEESKLRVVYVAPPQPPSPVAEGSEEGSSPRGSLSENGNVNGVDSVPVARAFTERHDAAEKSAEAKALISRLTEEKNNAIQQSNKLRQELDLLRRESNKNRAGVSVIFVILIGLLGIFMGYALKKT</sequence>
<evidence type="ECO:0000256" key="7">
    <source>
        <dbReference type="SAM" id="Coils"/>
    </source>
</evidence>
<dbReference type="InterPro" id="IPR011074">
    <property type="entry name" value="CRAL/TRIO_N_dom"/>
</dbReference>
<evidence type="ECO:0000313" key="12">
    <source>
        <dbReference type="EMBL" id="KAK7252676.1"/>
    </source>
</evidence>
<feature type="region of interest" description="Disordered" evidence="8">
    <location>
        <begin position="633"/>
        <end position="663"/>
    </location>
</feature>
<dbReference type="PROSITE" id="PS50202">
    <property type="entry name" value="MSP"/>
    <property type="match status" value="1"/>
</dbReference>
<dbReference type="Pfam" id="PF00650">
    <property type="entry name" value="CRAL_TRIO"/>
    <property type="match status" value="1"/>
</dbReference>
<evidence type="ECO:0000259" key="10">
    <source>
        <dbReference type="PROSITE" id="PS50191"/>
    </source>
</evidence>
<dbReference type="Pfam" id="PF00635">
    <property type="entry name" value="Motile_Sperm"/>
    <property type="match status" value="1"/>
</dbReference>
<evidence type="ECO:0000256" key="8">
    <source>
        <dbReference type="SAM" id="MobiDB-lite"/>
    </source>
</evidence>
<comment type="similarity">
    <text evidence="6">Belongs to the SFH family.</text>
</comment>